<dbReference type="EMBL" id="BONE01000018">
    <property type="protein sequence ID" value="GIF73173.1"/>
    <property type="molecule type" value="Genomic_DNA"/>
</dbReference>
<feature type="transmembrane region" description="Helical" evidence="1">
    <location>
        <begin position="28"/>
        <end position="49"/>
    </location>
</feature>
<evidence type="ECO:0000256" key="1">
    <source>
        <dbReference type="SAM" id="Phobius"/>
    </source>
</evidence>
<keyword evidence="1" id="KW-1133">Transmembrane helix</keyword>
<evidence type="ECO:0000313" key="4">
    <source>
        <dbReference type="Proteomes" id="UP000604117"/>
    </source>
</evidence>
<comment type="caution">
    <text evidence="3">The sequence shown here is derived from an EMBL/GenBank/DDBJ whole genome shotgun (WGS) entry which is preliminary data.</text>
</comment>
<organism evidence="3 4">
    <name type="scientific">Asanoa siamensis</name>
    <dbReference type="NCBI Taxonomy" id="926357"/>
    <lineage>
        <taxon>Bacteria</taxon>
        <taxon>Bacillati</taxon>
        <taxon>Actinomycetota</taxon>
        <taxon>Actinomycetes</taxon>
        <taxon>Micromonosporales</taxon>
        <taxon>Micromonosporaceae</taxon>
        <taxon>Asanoa</taxon>
    </lineage>
</organism>
<feature type="domain" description="YcxB-like C-terminal" evidence="2">
    <location>
        <begin position="92"/>
        <end position="148"/>
    </location>
</feature>
<dbReference type="Pfam" id="PF14317">
    <property type="entry name" value="YcxB"/>
    <property type="match status" value="1"/>
</dbReference>
<proteinExistence type="predicted"/>
<reference evidence="3 4" key="1">
    <citation type="submission" date="2021-01" db="EMBL/GenBank/DDBJ databases">
        <title>Whole genome shotgun sequence of Asanoa siamensis NBRC 107932.</title>
        <authorList>
            <person name="Komaki H."/>
            <person name="Tamura T."/>
        </authorList>
    </citation>
    <scope>NUCLEOTIDE SEQUENCE [LARGE SCALE GENOMIC DNA]</scope>
    <source>
        <strain evidence="3 4">NBRC 107932</strain>
    </source>
</reference>
<feature type="transmembrane region" description="Helical" evidence="1">
    <location>
        <begin position="55"/>
        <end position="75"/>
    </location>
</feature>
<name>A0ABQ4CPE7_9ACTN</name>
<gene>
    <name evidence="3" type="ORF">Asi02nite_26910</name>
</gene>
<evidence type="ECO:0000259" key="2">
    <source>
        <dbReference type="Pfam" id="PF14317"/>
    </source>
</evidence>
<dbReference type="InterPro" id="IPR025588">
    <property type="entry name" value="YcxB-like_C"/>
</dbReference>
<sequence>MRIVIVAAPDRRRPVAALRYVSRWLFRCFHLLGLAVVALGVFSAVALPGDPVLDLAIIALGLFALAYPTGVVAALRRQQRGYAPIEIEYEIHDGGIITRYADGEEKLRWSDLQRAALLPDLLLLWLARNQYFPIPVDGLTPGERAELADVLDREGLLNRPRRGLWTTSDPAAR</sequence>
<keyword evidence="1" id="KW-0812">Transmembrane</keyword>
<accession>A0ABQ4CPE7</accession>
<dbReference type="Proteomes" id="UP000604117">
    <property type="component" value="Unassembled WGS sequence"/>
</dbReference>
<evidence type="ECO:0000313" key="3">
    <source>
        <dbReference type="EMBL" id="GIF73173.1"/>
    </source>
</evidence>
<protein>
    <recommendedName>
        <fullName evidence="2">YcxB-like C-terminal domain-containing protein</fullName>
    </recommendedName>
</protein>
<keyword evidence="4" id="KW-1185">Reference proteome</keyword>
<keyword evidence="1" id="KW-0472">Membrane</keyword>
<dbReference type="RefSeq" id="WP_203712954.1">
    <property type="nucleotide sequence ID" value="NZ_BONE01000018.1"/>
</dbReference>